<comment type="subcellular location">
    <subcellularLocation>
        <location evidence="1">Membrane</location>
        <topology evidence="1">Multi-pass membrane protein</topology>
    </subcellularLocation>
</comment>
<dbReference type="OrthoDB" id="413079at2759"/>
<evidence type="ECO:0000256" key="1">
    <source>
        <dbReference type="ARBA" id="ARBA00004141"/>
    </source>
</evidence>
<accession>A0A9Q0IMX6</accession>
<evidence type="ECO:0000256" key="3">
    <source>
        <dbReference type="ARBA" id="ARBA00022692"/>
    </source>
</evidence>
<keyword evidence="5 7" id="KW-0472">Membrane</keyword>
<evidence type="ECO:0000256" key="7">
    <source>
        <dbReference type="SAM" id="Phobius"/>
    </source>
</evidence>
<feature type="transmembrane region" description="Helical" evidence="7">
    <location>
        <begin position="98"/>
        <end position="116"/>
    </location>
</feature>
<evidence type="ECO:0000256" key="2">
    <source>
        <dbReference type="ARBA" id="ARBA00008335"/>
    </source>
</evidence>
<feature type="transmembrane region" description="Helical" evidence="7">
    <location>
        <begin position="122"/>
        <end position="145"/>
    </location>
</feature>
<name>A0A9Q0IMX6_9TELE</name>
<evidence type="ECO:0000313" key="9">
    <source>
        <dbReference type="Proteomes" id="UP001148018"/>
    </source>
</evidence>
<feature type="compositionally biased region" description="Basic and acidic residues" evidence="6">
    <location>
        <begin position="198"/>
        <end position="378"/>
    </location>
</feature>
<dbReference type="PANTHER" id="PTHR23121">
    <property type="entry name" value="SODIUM-DEPENDENT GLUCOSE TRANSPORTER 1"/>
    <property type="match status" value="1"/>
</dbReference>
<dbReference type="GO" id="GO:0016020">
    <property type="term" value="C:membrane"/>
    <property type="evidence" value="ECO:0007669"/>
    <property type="project" value="UniProtKB-SubCell"/>
</dbReference>
<proteinExistence type="inferred from homology"/>
<feature type="transmembrane region" description="Helical" evidence="7">
    <location>
        <begin position="28"/>
        <end position="53"/>
    </location>
</feature>
<dbReference type="InterPro" id="IPR036259">
    <property type="entry name" value="MFS_trans_sf"/>
</dbReference>
<keyword evidence="4 7" id="KW-1133">Transmembrane helix</keyword>
<organism evidence="8 9">
    <name type="scientific">Muraenolepis orangiensis</name>
    <name type="common">Patagonian moray cod</name>
    <dbReference type="NCBI Taxonomy" id="630683"/>
    <lineage>
        <taxon>Eukaryota</taxon>
        <taxon>Metazoa</taxon>
        <taxon>Chordata</taxon>
        <taxon>Craniata</taxon>
        <taxon>Vertebrata</taxon>
        <taxon>Euteleostomi</taxon>
        <taxon>Actinopterygii</taxon>
        <taxon>Neopterygii</taxon>
        <taxon>Teleostei</taxon>
        <taxon>Neoteleostei</taxon>
        <taxon>Acanthomorphata</taxon>
        <taxon>Zeiogadaria</taxon>
        <taxon>Gadariae</taxon>
        <taxon>Gadiformes</taxon>
        <taxon>Muraenolepidoidei</taxon>
        <taxon>Muraenolepididae</taxon>
        <taxon>Muraenolepis</taxon>
    </lineage>
</organism>
<evidence type="ECO:0000256" key="4">
    <source>
        <dbReference type="ARBA" id="ARBA00022989"/>
    </source>
</evidence>
<dbReference type="EMBL" id="JANIIK010000046">
    <property type="protein sequence ID" value="KAJ3602771.1"/>
    <property type="molecule type" value="Genomic_DNA"/>
</dbReference>
<comment type="similarity">
    <text evidence="2">Belongs to the major facilitator superfamily.</text>
</comment>
<sequence>RLLPCSRTGDGGLWSCCGRLRGGPASFFLLHAVGGALLFTTDGLIGSYAAFIYTYAVSPPLEAGPTMAGYLDSVFWAAVTAGRLAFIYLSYRFSPAPLLLFSLLGVVLVQCLLLAFSSSRVFLFIGTVSLGLCIRCATTVLVTSASTGEMVLQVLVGSVMQSQGSISFLVCGTTLSVAGLGLLLLLLYVSHLHRDSQRGTVSHGDDSQRGTVSHGDDSQRGTVSHGDDSQRGTVSHGDDSQRGTVSHGDDSQRGTVSHGDDSQRGTVSHGDDSQRGTVSHGDDSQRGTVSHGDDSQRGTVSHGDDSQRGTVSHGDDSQRGTVSHGDDSQRGTVSHGDDSQRGTVSHGDDSQRGTVSHGDDSQRGTVSHGDDSQREPSKDVAMTPRPGGA</sequence>
<dbReference type="SUPFAM" id="SSF103473">
    <property type="entry name" value="MFS general substrate transporter"/>
    <property type="match status" value="1"/>
</dbReference>
<protein>
    <submittedName>
        <fullName evidence="8">Uncharacterized protein</fullName>
    </submittedName>
</protein>
<comment type="caution">
    <text evidence="8">The sequence shown here is derived from an EMBL/GenBank/DDBJ whole genome shotgun (WGS) entry which is preliminary data.</text>
</comment>
<gene>
    <name evidence="8" type="ORF">NHX12_030519</name>
</gene>
<evidence type="ECO:0000256" key="5">
    <source>
        <dbReference type="ARBA" id="ARBA00023136"/>
    </source>
</evidence>
<reference evidence="8" key="1">
    <citation type="submission" date="2022-07" db="EMBL/GenBank/DDBJ databases">
        <title>Chromosome-level genome of Muraenolepis orangiensis.</title>
        <authorList>
            <person name="Kim J."/>
        </authorList>
    </citation>
    <scope>NUCLEOTIDE SEQUENCE</scope>
    <source>
        <strain evidence="8">KU_S4_2022</strain>
        <tissue evidence="8">Muscle</tissue>
    </source>
</reference>
<dbReference type="PANTHER" id="PTHR23121:SF10">
    <property type="entry name" value="MAJOR FACILITATOR SUPERFAMILY DOMAIN-CONTAINING PROTEIN 4A"/>
    <property type="match status" value="1"/>
</dbReference>
<feature type="transmembrane region" description="Helical" evidence="7">
    <location>
        <begin position="166"/>
        <end position="189"/>
    </location>
</feature>
<feature type="non-terminal residue" evidence="8">
    <location>
        <position position="1"/>
    </location>
</feature>
<evidence type="ECO:0000313" key="8">
    <source>
        <dbReference type="EMBL" id="KAJ3602771.1"/>
    </source>
</evidence>
<feature type="region of interest" description="Disordered" evidence="6">
    <location>
        <begin position="198"/>
        <end position="389"/>
    </location>
</feature>
<dbReference type="AlphaFoldDB" id="A0A9Q0IMX6"/>
<evidence type="ECO:0000256" key="6">
    <source>
        <dbReference type="SAM" id="MobiDB-lite"/>
    </source>
</evidence>
<dbReference type="Proteomes" id="UP001148018">
    <property type="component" value="Unassembled WGS sequence"/>
</dbReference>
<keyword evidence="3 7" id="KW-0812">Transmembrane</keyword>
<keyword evidence="9" id="KW-1185">Reference proteome</keyword>